<dbReference type="RefSeq" id="WP_373972188.1">
    <property type="nucleotide sequence ID" value="NZ_JBHDLJ010000007.1"/>
</dbReference>
<dbReference type="Proteomes" id="UP001575652">
    <property type="component" value="Unassembled WGS sequence"/>
</dbReference>
<sequence>MPAQARAAYRPRIGLTTYWQDAAWGVWNNKAAIVPGKYMTGVVAAGGTPLLLPPVGTDPSVVDVLDGLIVIGGVDVDPAGYGAEPHRLTRAQPERDDHDIALTRAALEAGVPLFAICRGAQVLNVALGGSLHQHVPDILPEARYQPSPGEYGTVDFTTVAGSLAADLLGPAATAPCYHHQSIDRLADGLRVTARAADGTIEAVEPTAAPGWVLGVQFHPEENPGDARLFHGFIEAALNHHTNREVTHA</sequence>
<dbReference type="Gene3D" id="3.40.50.880">
    <property type="match status" value="1"/>
</dbReference>
<dbReference type="InterPro" id="IPR011697">
    <property type="entry name" value="Peptidase_C26"/>
</dbReference>
<dbReference type="Pfam" id="PF07722">
    <property type="entry name" value="Peptidase_C26"/>
    <property type="match status" value="1"/>
</dbReference>
<name>A0ABV4UPY4_9MICC</name>
<evidence type="ECO:0000313" key="2">
    <source>
        <dbReference type="Proteomes" id="UP001575652"/>
    </source>
</evidence>
<dbReference type="EMBL" id="JBHDLJ010000007">
    <property type="protein sequence ID" value="MFB0835018.1"/>
    <property type="molecule type" value="Genomic_DNA"/>
</dbReference>
<comment type="caution">
    <text evidence="1">The sequence shown here is derived from an EMBL/GenBank/DDBJ whole genome shotgun (WGS) entry which is preliminary data.</text>
</comment>
<dbReference type="GO" id="GO:0016787">
    <property type="term" value="F:hydrolase activity"/>
    <property type="evidence" value="ECO:0007669"/>
    <property type="project" value="UniProtKB-KW"/>
</dbReference>
<keyword evidence="1" id="KW-0378">Hydrolase</keyword>
<dbReference type="SUPFAM" id="SSF52317">
    <property type="entry name" value="Class I glutamine amidotransferase-like"/>
    <property type="match status" value="1"/>
</dbReference>
<organism evidence="1 2">
    <name type="scientific">Arthrobacter halodurans</name>
    <dbReference type="NCBI Taxonomy" id="516699"/>
    <lineage>
        <taxon>Bacteria</taxon>
        <taxon>Bacillati</taxon>
        <taxon>Actinomycetota</taxon>
        <taxon>Actinomycetes</taxon>
        <taxon>Micrococcales</taxon>
        <taxon>Micrococcaceae</taxon>
        <taxon>Arthrobacter</taxon>
    </lineage>
</organism>
<gene>
    <name evidence="1" type="ORF">ACETWP_10505</name>
</gene>
<dbReference type="InterPro" id="IPR044668">
    <property type="entry name" value="PuuD-like"/>
</dbReference>
<accession>A0ABV4UPY4</accession>
<protein>
    <submittedName>
        <fullName evidence="1">Gamma-glutamyl-gamma-aminobutyrate hydrolase family protein</fullName>
    </submittedName>
</protein>
<keyword evidence="2" id="KW-1185">Reference proteome</keyword>
<dbReference type="PROSITE" id="PS51273">
    <property type="entry name" value="GATASE_TYPE_1"/>
    <property type="match status" value="1"/>
</dbReference>
<dbReference type="PANTHER" id="PTHR43235:SF1">
    <property type="entry name" value="GLUTAMINE AMIDOTRANSFERASE PB2B2.05-RELATED"/>
    <property type="match status" value="1"/>
</dbReference>
<proteinExistence type="predicted"/>
<dbReference type="CDD" id="cd01745">
    <property type="entry name" value="GATase1_2"/>
    <property type="match status" value="1"/>
</dbReference>
<dbReference type="PANTHER" id="PTHR43235">
    <property type="entry name" value="GLUTAMINE AMIDOTRANSFERASE PB2B2.05-RELATED"/>
    <property type="match status" value="1"/>
</dbReference>
<reference evidence="1 2" key="1">
    <citation type="submission" date="2024-09" db="EMBL/GenBank/DDBJ databases">
        <authorList>
            <person name="Salinas-Garcia M.A."/>
            <person name="Prieme A."/>
        </authorList>
    </citation>
    <scope>NUCLEOTIDE SEQUENCE [LARGE SCALE GENOMIC DNA]</scope>
    <source>
        <strain evidence="1 2">DSM 21081</strain>
    </source>
</reference>
<evidence type="ECO:0000313" key="1">
    <source>
        <dbReference type="EMBL" id="MFB0835018.1"/>
    </source>
</evidence>
<dbReference type="InterPro" id="IPR029062">
    <property type="entry name" value="Class_I_gatase-like"/>
</dbReference>